<keyword evidence="5" id="KW-0808">Transferase</keyword>
<dbReference type="Pfam" id="PF13649">
    <property type="entry name" value="Methyltransf_25"/>
    <property type="match status" value="1"/>
</dbReference>
<dbReference type="GO" id="GO:0097363">
    <property type="term" value="F:protein O-acetylglucosaminyltransferase activity"/>
    <property type="evidence" value="ECO:0007669"/>
    <property type="project" value="UniProtKB-EC"/>
</dbReference>
<dbReference type="SUPFAM" id="SSF53335">
    <property type="entry name" value="S-adenosyl-L-methionine-dependent methyltransferases"/>
    <property type="match status" value="1"/>
</dbReference>
<dbReference type="InterPro" id="IPR019734">
    <property type="entry name" value="TPR_rpt"/>
</dbReference>
<dbReference type="InterPro" id="IPR041698">
    <property type="entry name" value="Methyltransf_25"/>
</dbReference>
<dbReference type="InterPro" id="IPR029489">
    <property type="entry name" value="OGT/SEC/SPY_C"/>
</dbReference>
<feature type="repeat" description="TPR" evidence="8">
    <location>
        <begin position="674"/>
        <end position="707"/>
    </location>
</feature>
<gene>
    <name evidence="12" type="ORF">CEG14_17125</name>
</gene>
<evidence type="ECO:0000256" key="1">
    <source>
        <dbReference type="ARBA" id="ARBA00004922"/>
    </source>
</evidence>
<dbReference type="OrthoDB" id="101857at2"/>
<dbReference type="EC" id="2.4.1.255" evidence="3"/>
<feature type="repeat" description="TPR" evidence="8">
    <location>
        <begin position="640"/>
        <end position="673"/>
    </location>
</feature>
<name>A0A261S6M1_9BORD</name>
<keyword evidence="6" id="KW-0677">Repeat</keyword>
<comment type="similarity">
    <text evidence="2">Belongs to the glycosyltransferase 41 family. O-GlcNAc transferase subfamily.</text>
</comment>
<dbReference type="InterPro" id="IPR051939">
    <property type="entry name" value="Glycosyltr_41/O-GlcNAc_trsf"/>
</dbReference>
<dbReference type="InterPro" id="IPR018773">
    <property type="entry name" value="MeTrfase_reg_dom_prd"/>
</dbReference>
<dbReference type="Pfam" id="PF10119">
    <property type="entry name" value="MethyTransf_Reg"/>
    <property type="match status" value="1"/>
</dbReference>
<sequence length="1153" mass="126340">MLNTAPSRLDAASRSKRLDYTLSPGHLRATAHLYGIDTVPLDRARVLEIGCIDGENLLPLAQAYPNARVVGVDTNPETIERGRRYAELLKLDNVALQALSLEALLEWQSDAAPFDYIVVRGLFSTLSNDAQLALLLWCRSVLSPEGLVFVDYATNPGAKAAEIVRDAIMLHAHDATTEDEVKSSARAALTLFQSGMSGSNPLGPALGDMSQLFAGELADDASGASPFLLGSNACYLIEFTDRAQQAGLSYVGDGLPLTELPQNYGQNVALTQSLVALGRAKVVRQQYLDFATGRAARRSLLVHEDRAGAIQARPDLDRLHDLRWATGLMRASVTAVVDGVIFMSHGGQIHNTKDPLQVLMLDTLAHAWPASVSYEALRAAVEHGLSDRPSLYTQQALDAALQQLLYQGLLYYCLEAGPYDVAEDAAPALVASVAHNFSASTSDRMPQFTLWHEPTLWTPPLAERGVLDRIAAGQSLGEIVDALWDKSTERGDHFGMAYAAPAATVLSNLKRHGGLRVGDAAWLAFLRTGLADAAHPGPFWHLYMDAHARVGFNRDAVYLSEPVANIKVTPALQATLHKLAELANGESYAAAIPEARKLARRYPKHFQVWEILVYSLCRAGDVLDALRAAVSMLDLAPMRSLAYNRLGECLTTAGRALEALACGRRAVELDPNSAVAHLTLGDALPATGRYAEAEMSCRRAIELNPKLNSARTNLVNVLCQRGDAVGAEIAAAEGLAAFPTQSTLYNNRLFAMNYAPDKTAEEVFEAYREFERALCQPLYAEWKPFRNDRNPNRRLKIGYVSPDFRHHSGNEFIEPLLSHHDRSQFELTAYAELKYEDGITGRFKTYFDNWVSIRGMSASTLTERVRADGIDILIDLAGHTGQNRLSVFARKPAPVSATWLGFGYTTGISAIDYILTDEVMAPVGSEHLFAEKPWRLEHGSLVYRAKEGMGEVSELPALKNGHVTLGTLSRSIRINHRTVRVWSEILRRLPAAVLVIDSGSFGEPHQQEEMAAKFAEHGIGRDRLRIGKNSPPWNVLRNMDIGLDCFPHNSGVTLVETLYMGVPYVTLADRPSVGRIGSSVLHSAGHPEWVASNEEEYIQKVVDLARDLPALARIRAGLRDEMCASPLMDGAGFARRVEAGFREMFKTWSESSK</sequence>
<evidence type="ECO:0000256" key="8">
    <source>
        <dbReference type="PROSITE-ProRule" id="PRU00339"/>
    </source>
</evidence>
<dbReference type="Pfam" id="PF13181">
    <property type="entry name" value="TPR_8"/>
    <property type="match status" value="1"/>
</dbReference>
<dbReference type="SUPFAM" id="SSF48452">
    <property type="entry name" value="TPR-like"/>
    <property type="match status" value="1"/>
</dbReference>
<feature type="domain" description="O-GlcNAc transferase C-terminal" evidence="11">
    <location>
        <begin position="972"/>
        <end position="1133"/>
    </location>
</feature>
<evidence type="ECO:0000256" key="4">
    <source>
        <dbReference type="ARBA" id="ARBA00022676"/>
    </source>
</evidence>
<evidence type="ECO:0000256" key="3">
    <source>
        <dbReference type="ARBA" id="ARBA00011970"/>
    </source>
</evidence>
<dbReference type="Proteomes" id="UP000217005">
    <property type="component" value="Unassembled WGS sequence"/>
</dbReference>
<reference evidence="12 13" key="1">
    <citation type="submission" date="2017-05" db="EMBL/GenBank/DDBJ databases">
        <title>Complete and WGS of Bordetella genogroups.</title>
        <authorList>
            <person name="Spilker T."/>
            <person name="LiPuma J."/>
        </authorList>
    </citation>
    <scope>NUCLEOTIDE SEQUENCE [LARGE SCALE GENOMIC DNA]</scope>
    <source>
        <strain evidence="12 13">AU17610</strain>
    </source>
</reference>
<evidence type="ECO:0000259" key="11">
    <source>
        <dbReference type="Pfam" id="PF13844"/>
    </source>
</evidence>
<feature type="domain" description="Methyltransferase" evidence="10">
    <location>
        <begin position="46"/>
        <end position="146"/>
    </location>
</feature>
<dbReference type="Gene3D" id="3.40.50.150">
    <property type="entry name" value="Vaccinia Virus protein VP39"/>
    <property type="match status" value="1"/>
</dbReference>
<dbReference type="AlphaFoldDB" id="A0A261S6M1"/>
<keyword evidence="7 8" id="KW-0802">TPR repeat</keyword>
<comment type="pathway">
    <text evidence="1">Protein modification; protein glycosylation.</text>
</comment>
<evidence type="ECO:0000259" key="9">
    <source>
        <dbReference type="Pfam" id="PF10119"/>
    </source>
</evidence>
<organism evidence="12 13">
    <name type="scientific">Bordetella genomosp. 1</name>
    <dbReference type="NCBI Taxonomy" id="1395607"/>
    <lineage>
        <taxon>Bacteria</taxon>
        <taxon>Pseudomonadati</taxon>
        <taxon>Pseudomonadota</taxon>
        <taxon>Betaproteobacteria</taxon>
        <taxon>Burkholderiales</taxon>
        <taxon>Alcaligenaceae</taxon>
        <taxon>Bordetella</taxon>
    </lineage>
</organism>
<evidence type="ECO:0000313" key="13">
    <source>
        <dbReference type="Proteomes" id="UP000217005"/>
    </source>
</evidence>
<dbReference type="PANTHER" id="PTHR44835:SF1">
    <property type="entry name" value="PROTEIN O-GLCNAC TRANSFERASE"/>
    <property type="match status" value="1"/>
</dbReference>
<proteinExistence type="inferred from homology"/>
<dbReference type="Gene3D" id="3.40.50.2000">
    <property type="entry name" value="Glycogen Phosphorylase B"/>
    <property type="match status" value="1"/>
</dbReference>
<dbReference type="PANTHER" id="PTHR44835">
    <property type="entry name" value="UDP-N-ACETYLGLUCOSAMINE--PEPTIDE N-ACETYLGLUCOSAMINYLTRANSFERASE SPINDLY-RELATED"/>
    <property type="match status" value="1"/>
</dbReference>
<evidence type="ECO:0000256" key="7">
    <source>
        <dbReference type="ARBA" id="ARBA00022803"/>
    </source>
</evidence>
<dbReference type="Pfam" id="PF13432">
    <property type="entry name" value="TPR_16"/>
    <property type="match status" value="1"/>
</dbReference>
<feature type="domain" description="O-GlcNAc transferase C-terminal" evidence="11">
    <location>
        <begin position="788"/>
        <end position="932"/>
    </location>
</feature>
<evidence type="ECO:0000256" key="5">
    <source>
        <dbReference type="ARBA" id="ARBA00022679"/>
    </source>
</evidence>
<dbReference type="InterPro" id="IPR029063">
    <property type="entry name" value="SAM-dependent_MTases_sf"/>
</dbReference>
<protein>
    <recommendedName>
        <fullName evidence="3">protein O-GlcNAc transferase</fullName>
        <ecNumber evidence="3">2.4.1.255</ecNumber>
    </recommendedName>
</protein>
<dbReference type="PROSITE" id="PS50005">
    <property type="entry name" value="TPR"/>
    <property type="match status" value="2"/>
</dbReference>
<dbReference type="EMBL" id="NEVL01000004">
    <property type="protein sequence ID" value="OZI32632.1"/>
    <property type="molecule type" value="Genomic_DNA"/>
</dbReference>
<dbReference type="Pfam" id="PF13844">
    <property type="entry name" value="Glyco_transf_41"/>
    <property type="match status" value="2"/>
</dbReference>
<keyword evidence="4" id="KW-0328">Glycosyltransferase</keyword>
<evidence type="ECO:0000256" key="6">
    <source>
        <dbReference type="ARBA" id="ARBA00022737"/>
    </source>
</evidence>
<dbReference type="Gene3D" id="3.40.50.11380">
    <property type="match status" value="1"/>
</dbReference>
<dbReference type="Gene3D" id="1.25.40.10">
    <property type="entry name" value="Tetratricopeptide repeat domain"/>
    <property type="match status" value="2"/>
</dbReference>
<dbReference type="CDD" id="cd02440">
    <property type="entry name" value="AdoMet_MTases"/>
    <property type="match status" value="1"/>
</dbReference>
<comment type="caution">
    <text evidence="12">The sequence shown here is derived from an EMBL/GenBank/DDBJ whole genome shotgun (WGS) entry which is preliminary data.</text>
</comment>
<feature type="domain" description="Methyltransferase regulatory" evidence="9">
    <location>
        <begin position="232"/>
        <end position="303"/>
    </location>
</feature>
<evidence type="ECO:0000313" key="12">
    <source>
        <dbReference type="EMBL" id="OZI32632.1"/>
    </source>
</evidence>
<dbReference type="InterPro" id="IPR011990">
    <property type="entry name" value="TPR-like_helical_dom_sf"/>
</dbReference>
<evidence type="ECO:0000256" key="2">
    <source>
        <dbReference type="ARBA" id="ARBA00005386"/>
    </source>
</evidence>
<accession>A0A261S6M1</accession>
<evidence type="ECO:0000259" key="10">
    <source>
        <dbReference type="Pfam" id="PF13649"/>
    </source>
</evidence>
<dbReference type="SMART" id="SM00028">
    <property type="entry name" value="TPR"/>
    <property type="match status" value="2"/>
</dbReference>
<dbReference type="RefSeq" id="WP_094827632.1">
    <property type="nucleotide sequence ID" value="NZ_NEVL01000004.1"/>
</dbReference>